<dbReference type="SMART" id="SM00064">
    <property type="entry name" value="FYVE"/>
    <property type="match status" value="1"/>
</dbReference>
<protein>
    <recommendedName>
        <fullName evidence="5">FYVE-type domain-containing protein</fullName>
    </recommendedName>
</protein>
<reference evidence="6 7" key="1">
    <citation type="submission" date="2016-04" db="EMBL/GenBank/DDBJ databases">
        <title>The genome of Intoshia linei affirms orthonectids as highly simplified spiralians.</title>
        <authorList>
            <person name="Mikhailov K.V."/>
            <person name="Slusarev G.S."/>
            <person name="Nikitin M.A."/>
            <person name="Logacheva M.D."/>
            <person name="Penin A."/>
            <person name="Aleoshin V."/>
            <person name="Panchin Y.V."/>
        </authorList>
    </citation>
    <scope>NUCLEOTIDE SEQUENCE [LARGE SCALE GENOMIC DNA]</scope>
    <source>
        <strain evidence="6">Intl2013</strain>
        <tissue evidence="6">Whole animal</tissue>
    </source>
</reference>
<dbReference type="InterPro" id="IPR011011">
    <property type="entry name" value="Znf_FYVE_PHD"/>
</dbReference>
<evidence type="ECO:0000256" key="4">
    <source>
        <dbReference type="PROSITE-ProRule" id="PRU00091"/>
    </source>
</evidence>
<accession>A0A177AUV2</accession>
<sequence length="289" mass="34039">MSELFHTYLTWRIRSNFDEIFCFISVDYTREFSQLRSESQVFGFLEYNRVILRLKKLISYFYHTDDYLSIYNYEKNLVHWVDDKDVPICVVCGVFFNFMERKHHCRLCGGVICGNDCSVFLNTKQLEIIIINNNTFNTFQKEEKQAYNIIKPATSATNTIESKQFNGSVDDLSIHSEMILLTNTSKFKNIKENSFYSVNIEYPNATSSVNTVATMDNTIHDSVNNKMNRNINLRVVLKKIEPYFNLRICFYCFKLLFYRNRSSSSNDAITEVIKNHNVFFIIYNMLICS</sequence>
<proteinExistence type="predicted"/>
<evidence type="ECO:0000256" key="1">
    <source>
        <dbReference type="ARBA" id="ARBA00022723"/>
    </source>
</evidence>
<dbReference type="PANTHER" id="PTHR23164">
    <property type="entry name" value="EARLY ENDOSOME ANTIGEN 1"/>
    <property type="match status" value="1"/>
</dbReference>
<dbReference type="InterPro" id="IPR017455">
    <property type="entry name" value="Znf_FYVE-rel"/>
</dbReference>
<dbReference type="AlphaFoldDB" id="A0A177AUV2"/>
<keyword evidence="3" id="KW-0862">Zinc</keyword>
<dbReference type="EMBL" id="LWCA01001220">
    <property type="protein sequence ID" value="OAF65610.1"/>
    <property type="molecule type" value="Genomic_DNA"/>
</dbReference>
<comment type="caution">
    <text evidence="6">The sequence shown here is derived from an EMBL/GenBank/DDBJ whole genome shotgun (WGS) entry which is preliminary data.</text>
</comment>
<dbReference type="Gene3D" id="3.30.40.10">
    <property type="entry name" value="Zinc/RING finger domain, C3HC4 (zinc finger)"/>
    <property type="match status" value="1"/>
</dbReference>
<dbReference type="Proteomes" id="UP000078046">
    <property type="component" value="Unassembled WGS sequence"/>
</dbReference>
<evidence type="ECO:0000256" key="3">
    <source>
        <dbReference type="ARBA" id="ARBA00022833"/>
    </source>
</evidence>
<evidence type="ECO:0000259" key="5">
    <source>
        <dbReference type="PROSITE" id="PS50178"/>
    </source>
</evidence>
<keyword evidence="7" id="KW-1185">Reference proteome</keyword>
<dbReference type="InterPro" id="IPR013083">
    <property type="entry name" value="Znf_RING/FYVE/PHD"/>
</dbReference>
<dbReference type="OrthoDB" id="166134at2759"/>
<feature type="domain" description="FYVE-type" evidence="5">
    <location>
        <begin position="83"/>
        <end position="118"/>
    </location>
</feature>
<dbReference type="Pfam" id="PF01363">
    <property type="entry name" value="FYVE"/>
    <property type="match status" value="1"/>
</dbReference>
<dbReference type="GO" id="GO:0008270">
    <property type="term" value="F:zinc ion binding"/>
    <property type="evidence" value="ECO:0007669"/>
    <property type="project" value="UniProtKB-KW"/>
</dbReference>
<evidence type="ECO:0000313" key="7">
    <source>
        <dbReference type="Proteomes" id="UP000078046"/>
    </source>
</evidence>
<evidence type="ECO:0000313" key="6">
    <source>
        <dbReference type="EMBL" id="OAF65610.1"/>
    </source>
</evidence>
<organism evidence="6 7">
    <name type="scientific">Intoshia linei</name>
    <dbReference type="NCBI Taxonomy" id="1819745"/>
    <lineage>
        <taxon>Eukaryota</taxon>
        <taxon>Metazoa</taxon>
        <taxon>Spiralia</taxon>
        <taxon>Lophotrochozoa</taxon>
        <taxon>Mesozoa</taxon>
        <taxon>Orthonectida</taxon>
        <taxon>Rhopaluridae</taxon>
        <taxon>Intoshia</taxon>
    </lineage>
</organism>
<keyword evidence="2 4" id="KW-0863">Zinc-finger</keyword>
<keyword evidence="1" id="KW-0479">Metal-binding</keyword>
<dbReference type="SUPFAM" id="SSF57903">
    <property type="entry name" value="FYVE/PHD zinc finger"/>
    <property type="match status" value="1"/>
</dbReference>
<dbReference type="InterPro" id="IPR000306">
    <property type="entry name" value="Znf_FYVE"/>
</dbReference>
<gene>
    <name evidence="6" type="ORF">A3Q56_06690</name>
</gene>
<evidence type="ECO:0000256" key="2">
    <source>
        <dbReference type="ARBA" id="ARBA00022771"/>
    </source>
</evidence>
<dbReference type="PROSITE" id="PS50178">
    <property type="entry name" value="ZF_FYVE"/>
    <property type="match status" value="1"/>
</dbReference>
<feature type="non-terminal residue" evidence="6">
    <location>
        <position position="289"/>
    </location>
</feature>
<dbReference type="PANTHER" id="PTHR23164:SF30">
    <property type="entry name" value="EARLY ENDOSOME ANTIGEN 1"/>
    <property type="match status" value="1"/>
</dbReference>
<name>A0A177AUV2_9BILA</name>